<evidence type="ECO:0000313" key="9">
    <source>
        <dbReference type="Proteomes" id="UP000016943"/>
    </source>
</evidence>
<dbReference type="InterPro" id="IPR045854">
    <property type="entry name" value="NO2/SO3_Rdtase_4Fe4S_sf"/>
</dbReference>
<dbReference type="Pfam" id="PF03460">
    <property type="entry name" value="NIR_SIR_ferr"/>
    <property type="match status" value="1"/>
</dbReference>
<dbReference type="Gene3D" id="3.30.413.10">
    <property type="entry name" value="Sulfite Reductase Hemoprotein, domain 1"/>
    <property type="match status" value="2"/>
</dbReference>
<evidence type="ECO:0000256" key="6">
    <source>
        <dbReference type="ARBA" id="ARBA00023014"/>
    </source>
</evidence>
<dbReference type="PANTHER" id="PTHR32439:SF9">
    <property type="entry name" value="BLR3264 PROTEIN"/>
    <property type="match status" value="1"/>
</dbReference>
<evidence type="ECO:0000256" key="4">
    <source>
        <dbReference type="ARBA" id="ARBA00023002"/>
    </source>
</evidence>
<dbReference type="RefSeq" id="WP_020976231.1">
    <property type="nucleotide sequence ID" value="NC_022198.1"/>
</dbReference>
<gene>
    <name evidence="8" type="ORF">CARG_04700</name>
</gene>
<dbReference type="GeneID" id="78249729"/>
<dbReference type="InterPro" id="IPR051329">
    <property type="entry name" value="NIR_SIR_4Fe-4S"/>
</dbReference>
<sequence>MSVADSYHLGDRTRSDGCPGALSMHKAKDGRIGRVRAPGGRVTSRQWEALAHMAETFGDGHIHLTTRGNIQIRGISEGDMDAFAEACEAGGFLPSREHDKVRNIISSPMAHSRYAECDVAWIVAELDDALIASRDVIGLSGRTLFGIDSGEGDIMAQQPDFGVVLSTTNPKVAQIIVGGCPIGLFVSHDDAARALVAAASRWQEIRGTAWRVQEKPEVLPDLIDTIASAVECLDIDHVTHDHASTIAPPQRGAFLDDPRPIGWLPHPETGEVSLGCSLAFAHMSADVARILAAVDRPIVVTPWHSLVIHDLPEAIAERLVEMLAPRGVLFDQQSPWVQVSACPGIATCEKSHSDTRADAVSFIRSMVDGTDEHTPDAPRGNNNLRVHFSGCVRRCGHPQGAYVDYLATGDGEYEVTEVTSPTPV</sequence>
<evidence type="ECO:0000256" key="1">
    <source>
        <dbReference type="ARBA" id="ARBA00022485"/>
    </source>
</evidence>
<dbReference type="eggNOG" id="COG0155">
    <property type="taxonomic scope" value="Bacteria"/>
</dbReference>
<dbReference type="OrthoDB" id="105450at2"/>
<dbReference type="SUPFAM" id="SSF56014">
    <property type="entry name" value="Nitrite and sulphite reductase 4Fe-4S domain-like"/>
    <property type="match status" value="1"/>
</dbReference>
<keyword evidence="4" id="KW-0560">Oxidoreductase</keyword>
<dbReference type="InterPro" id="IPR036136">
    <property type="entry name" value="Nit/Sulf_reduc_fer-like_dom_sf"/>
</dbReference>
<dbReference type="PATRIC" id="fig|1348662.3.peg.923"/>
<evidence type="ECO:0000256" key="2">
    <source>
        <dbReference type="ARBA" id="ARBA00022617"/>
    </source>
</evidence>
<evidence type="ECO:0000259" key="7">
    <source>
        <dbReference type="Pfam" id="PF03460"/>
    </source>
</evidence>
<dbReference type="Gene3D" id="3.90.480.10">
    <property type="entry name" value="Sulfite Reductase Hemoprotein,Domain 2"/>
    <property type="match status" value="1"/>
</dbReference>
<organism evidence="8 9">
    <name type="scientific">Corynebacterium argentoratense DSM 44202</name>
    <dbReference type="NCBI Taxonomy" id="1348662"/>
    <lineage>
        <taxon>Bacteria</taxon>
        <taxon>Bacillati</taxon>
        <taxon>Actinomycetota</taxon>
        <taxon>Actinomycetes</taxon>
        <taxon>Mycobacteriales</taxon>
        <taxon>Corynebacteriaceae</taxon>
        <taxon>Corynebacterium</taxon>
    </lineage>
</organism>
<dbReference type="GO" id="GO:0016491">
    <property type="term" value="F:oxidoreductase activity"/>
    <property type="evidence" value="ECO:0007669"/>
    <property type="project" value="UniProtKB-KW"/>
</dbReference>
<evidence type="ECO:0000256" key="3">
    <source>
        <dbReference type="ARBA" id="ARBA00022723"/>
    </source>
</evidence>
<dbReference type="GO" id="GO:0051539">
    <property type="term" value="F:4 iron, 4 sulfur cluster binding"/>
    <property type="evidence" value="ECO:0007669"/>
    <property type="project" value="UniProtKB-KW"/>
</dbReference>
<protein>
    <recommendedName>
        <fullName evidence="7">Nitrite/Sulfite reductase ferredoxin-like domain-containing protein</fullName>
    </recommendedName>
</protein>
<dbReference type="KEGG" id="caz:CARG_04700"/>
<accession>U3GUQ6</accession>
<keyword evidence="2" id="KW-0349">Heme</keyword>
<keyword evidence="9" id="KW-1185">Reference proteome</keyword>
<dbReference type="HOGENOM" id="CLU_015667_0_1_11"/>
<dbReference type="Proteomes" id="UP000016943">
    <property type="component" value="Chromosome"/>
</dbReference>
<dbReference type="InterPro" id="IPR005117">
    <property type="entry name" value="NiRdtase/SiRdtase_haem-b_fer"/>
</dbReference>
<evidence type="ECO:0000313" key="8">
    <source>
        <dbReference type="EMBL" id="AGU15079.1"/>
    </source>
</evidence>
<dbReference type="EMBL" id="CP006365">
    <property type="protein sequence ID" value="AGU15079.1"/>
    <property type="molecule type" value="Genomic_DNA"/>
</dbReference>
<reference evidence="8 9" key="1">
    <citation type="journal article" date="2013" name="Genome Announc.">
        <title>Whole-Genome Sequence of the Clinical Strain Corynebacterium argentoratense DSM 44202, Isolated from a Human Throat Specimen.</title>
        <authorList>
            <person name="Bomholt C."/>
            <person name="Glaub A."/>
            <person name="Gravermann K."/>
            <person name="Albersmeier A."/>
            <person name="Brinkrolf K."/>
            <person name="Ruckert C."/>
            <person name="Tauch A."/>
        </authorList>
    </citation>
    <scope>NUCLEOTIDE SEQUENCE [LARGE SCALE GENOMIC DNA]</scope>
    <source>
        <strain evidence="8">DSM 44202</strain>
    </source>
</reference>
<dbReference type="GO" id="GO:0046872">
    <property type="term" value="F:metal ion binding"/>
    <property type="evidence" value="ECO:0007669"/>
    <property type="project" value="UniProtKB-KW"/>
</dbReference>
<feature type="domain" description="Nitrite/Sulfite reductase ferredoxin-like" evidence="7">
    <location>
        <begin position="26"/>
        <end position="88"/>
    </location>
</feature>
<keyword evidence="6" id="KW-0411">Iron-sulfur</keyword>
<dbReference type="STRING" id="1348662.CARG_04700"/>
<keyword evidence="5" id="KW-0408">Iron</keyword>
<name>U3GUQ6_9CORY</name>
<keyword evidence="3" id="KW-0479">Metal-binding</keyword>
<dbReference type="PANTHER" id="PTHR32439">
    <property type="entry name" value="FERREDOXIN--NITRITE REDUCTASE, CHLOROPLASTIC"/>
    <property type="match status" value="1"/>
</dbReference>
<evidence type="ECO:0000256" key="5">
    <source>
        <dbReference type="ARBA" id="ARBA00023004"/>
    </source>
</evidence>
<proteinExistence type="predicted"/>
<dbReference type="SUPFAM" id="SSF55124">
    <property type="entry name" value="Nitrite/Sulfite reductase N-terminal domain-like"/>
    <property type="match status" value="2"/>
</dbReference>
<dbReference type="AlphaFoldDB" id="U3GUQ6"/>
<keyword evidence="1" id="KW-0004">4Fe-4S</keyword>